<evidence type="ECO:0000313" key="3">
    <source>
        <dbReference type="Proteomes" id="UP001151760"/>
    </source>
</evidence>
<evidence type="ECO:0000313" key="2">
    <source>
        <dbReference type="EMBL" id="GJT35963.1"/>
    </source>
</evidence>
<feature type="region of interest" description="Disordered" evidence="1">
    <location>
        <begin position="20"/>
        <end position="45"/>
    </location>
</feature>
<feature type="region of interest" description="Disordered" evidence="1">
    <location>
        <begin position="101"/>
        <end position="121"/>
    </location>
</feature>
<gene>
    <name evidence="2" type="ORF">Tco_0926382</name>
</gene>
<sequence length="121" mass="13767">MNQPVMKCGRLENFYEAENKRKLNNTSKNNQNQQQPNKRQNTSKAYAVGHGEEEILRGSKTVVFPKCNYHNDGPSGPKCTGANIVGHWSYQGYLHEGLPKARKIQSHREKPNWRTGALESD</sequence>
<comment type="caution">
    <text evidence="2">The sequence shown here is derived from an EMBL/GenBank/DDBJ whole genome shotgun (WGS) entry which is preliminary data.</text>
</comment>
<organism evidence="2 3">
    <name type="scientific">Tanacetum coccineum</name>
    <dbReference type="NCBI Taxonomy" id="301880"/>
    <lineage>
        <taxon>Eukaryota</taxon>
        <taxon>Viridiplantae</taxon>
        <taxon>Streptophyta</taxon>
        <taxon>Embryophyta</taxon>
        <taxon>Tracheophyta</taxon>
        <taxon>Spermatophyta</taxon>
        <taxon>Magnoliopsida</taxon>
        <taxon>eudicotyledons</taxon>
        <taxon>Gunneridae</taxon>
        <taxon>Pentapetalae</taxon>
        <taxon>asterids</taxon>
        <taxon>campanulids</taxon>
        <taxon>Asterales</taxon>
        <taxon>Asteraceae</taxon>
        <taxon>Asteroideae</taxon>
        <taxon>Anthemideae</taxon>
        <taxon>Anthemidinae</taxon>
        <taxon>Tanacetum</taxon>
    </lineage>
</organism>
<reference evidence="2" key="2">
    <citation type="submission" date="2022-01" db="EMBL/GenBank/DDBJ databases">
        <authorList>
            <person name="Yamashiro T."/>
            <person name="Shiraishi A."/>
            <person name="Satake H."/>
            <person name="Nakayama K."/>
        </authorList>
    </citation>
    <scope>NUCLEOTIDE SEQUENCE</scope>
</reference>
<reference evidence="2" key="1">
    <citation type="journal article" date="2022" name="Int. J. Mol. Sci.">
        <title>Draft Genome of Tanacetum Coccineum: Genomic Comparison of Closely Related Tanacetum-Family Plants.</title>
        <authorList>
            <person name="Yamashiro T."/>
            <person name="Shiraishi A."/>
            <person name="Nakayama K."/>
            <person name="Satake H."/>
        </authorList>
    </citation>
    <scope>NUCLEOTIDE SEQUENCE</scope>
</reference>
<evidence type="ECO:0000256" key="1">
    <source>
        <dbReference type="SAM" id="MobiDB-lite"/>
    </source>
</evidence>
<protein>
    <submittedName>
        <fullName evidence="2">Uncharacterized protein</fullName>
    </submittedName>
</protein>
<name>A0ABQ5DAF8_9ASTR</name>
<proteinExistence type="predicted"/>
<dbReference type="Proteomes" id="UP001151760">
    <property type="component" value="Unassembled WGS sequence"/>
</dbReference>
<accession>A0ABQ5DAF8</accession>
<dbReference type="EMBL" id="BQNB010015095">
    <property type="protein sequence ID" value="GJT35963.1"/>
    <property type="molecule type" value="Genomic_DNA"/>
</dbReference>
<keyword evidence="3" id="KW-1185">Reference proteome</keyword>
<feature type="compositionally biased region" description="Low complexity" evidence="1">
    <location>
        <begin position="24"/>
        <end position="40"/>
    </location>
</feature>